<keyword evidence="3" id="KW-1133">Transmembrane helix</keyword>
<evidence type="ECO:0000313" key="5">
    <source>
        <dbReference type="Proteomes" id="UP000616608"/>
    </source>
</evidence>
<reference evidence="4" key="1">
    <citation type="journal article" date="2014" name="Int. J. Syst. Evol. Microbiol.">
        <title>Complete genome sequence of Corynebacterium casei LMG S-19264T (=DSM 44701T), isolated from a smear-ripened cheese.</title>
        <authorList>
            <consortium name="US DOE Joint Genome Institute (JGI-PGF)"/>
            <person name="Walter F."/>
            <person name="Albersmeier A."/>
            <person name="Kalinowski J."/>
            <person name="Ruckert C."/>
        </authorList>
    </citation>
    <scope>NUCLEOTIDE SEQUENCE</scope>
    <source>
        <strain evidence="4">CGMCC 1.15760</strain>
    </source>
</reference>
<reference evidence="4" key="2">
    <citation type="submission" date="2020-09" db="EMBL/GenBank/DDBJ databases">
        <authorList>
            <person name="Sun Q."/>
            <person name="Zhou Y."/>
        </authorList>
    </citation>
    <scope>NUCLEOTIDE SEQUENCE</scope>
    <source>
        <strain evidence="4">CGMCC 1.15760</strain>
    </source>
</reference>
<accession>A0A917LGK8</accession>
<comment type="caution">
    <text evidence="4">The sequence shown here is derived from an EMBL/GenBank/DDBJ whole genome shotgun (WGS) entry which is preliminary data.</text>
</comment>
<feature type="coiled-coil region" evidence="2">
    <location>
        <begin position="51"/>
        <end position="85"/>
    </location>
</feature>
<organism evidence="4 5">
    <name type="scientific">Lysinibacillus alkalisoli</name>
    <dbReference type="NCBI Taxonomy" id="1911548"/>
    <lineage>
        <taxon>Bacteria</taxon>
        <taxon>Bacillati</taxon>
        <taxon>Bacillota</taxon>
        <taxon>Bacilli</taxon>
        <taxon>Bacillales</taxon>
        <taxon>Bacillaceae</taxon>
        <taxon>Lysinibacillus</taxon>
    </lineage>
</organism>
<dbReference type="RefSeq" id="WP_188614352.1">
    <property type="nucleotide sequence ID" value="NZ_BMJT01000004.1"/>
</dbReference>
<evidence type="ECO:0000256" key="1">
    <source>
        <dbReference type="ARBA" id="ARBA00009108"/>
    </source>
</evidence>
<evidence type="ECO:0000256" key="3">
    <source>
        <dbReference type="SAM" id="Phobius"/>
    </source>
</evidence>
<feature type="transmembrane region" description="Helical" evidence="3">
    <location>
        <begin position="12"/>
        <end position="31"/>
    </location>
</feature>
<keyword evidence="3" id="KW-0812">Transmembrane</keyword>
<dbReference type="Gene3D" id="3.30.70.1880">
    <property type="entry name" value="Protein of unknown function DUF881"/>
    <property type="match status" value="1"/>
</dbReference>
<gene>
    <name evidence="4" type="primary">ylxW</name>
    <name evidence="4" type="ORF">GCM10007425_14350</name>
</gene>
<evidence type="ECO:0000313" key="4">
    <source>
        <dbReference type="EMBL" id="GGG21026.1"/>
    </source>
</evidence>
<proteinExistence type="inferred from homology"/>
<comment type="similarity">
    <text evidence="1">Belongs to the UPF0749 family.</text>
</comment>
<sequence length="238" mass="26811">MKRPNKKIFSRKQFVILIVFISVGFIIGYSYDLTKEKRIAGKVDSQQLVREDVYREELINQQERNKELSEEVDQLQQSIRANEKLLIEGQEHAEQYVKRAEDLRLYLGDIPSKGKGVRVLLEDAAYDPKHANPNDYIVHESHVFSVINELKIAGAEAIAVNGKRLNANSYIRCTGPVIVVDGQQFPAPFIVEAVGEQKTLSASLNLRGGIIDQLLHDNIVVTIEENDNIAMPSTNAEN</sequence>
<dbReference type="Pfam" id="PF05949">
    <property type="entry name" value="DUF881"/>
    <property type="match status" value="1"/>
</dbReference>
<protein>
    <submittedName>
        <fullName evidence="4">UPF0749 protein YlxW</fullName>
    </submittedName>
</protein>
<keyword evidence="2" id="KW-0175">Coiled coil</keyword>
<dbReference type="PANTHER" id="PTHR37313:SF2">
    <property type="entry name" value="UPF0749 PROTEIN YLXX"/>
    <property type="match status" value="1"/>
</dbReference>
<keyword evidence="5" id="KW-1185">Reference proteome</keyword>
<dbReference type="AlphaFoldDB" id="A0A917LGK8"/>
<name>A0A917LGK8_9BACI</name>
<keyword evidence="3" id="KW-0472">Membrane</keyword>
<dbReference type="InterPro" id="IPR010273">
    <property type="entry name" value="DUF881"/>
</dbReference>
<evidence type="ECO:0000256" key="2">
    <source>
        <dbReference type="SAM" id="Coils"/>
    </source>
</evidence>
<dbReference type="Proteomes" id="UP000616608">
    <property type="component" value="Unassembled WGS sequence"/>
</dbReference>
<dbReference type="EMBL" id="BMJT01000004">
    <property type="protein sequence ID" value="GGG21026.1"/>
    <property type="molecule type" value="Genomic_DNA"/>
</dbReference>
<dbReference type="PANTHER" id="PTHR37313">
    <property type="entry name" value="UPF0749 PROTEIN RV1825"/>
    <property type="match status" value="1"/>
</dbReference>